<dbReference type="PANTHER" id="PTHR11690:SF300">
    <property type="entry name" value="PICKPOCKET PROTEIN 19"/>
    <property type="match status" value="1"/>
</dbReference>
<comment type="similarity">
    <text evidence="11">Belongs to the amiloride-sensitive sodium channel (TC 1.A.6) family.</text>
</comment>
<keyword evidence="6" id="KW-0915">Sodium</keyword>
<evidence type="ECO:0000256" key="11">
    <source>
        <dbReference type="RuleBase" id="RU000679"/>
    </source>
</evidence>
<evidence type="ECO:0000313" key="12">
    <source>
        <dbReference type="EMBL" id="CAG5136423.1"/>
    </source>
</evidence>
<dbReference type="GO" id="GO:0005886">
    <property type="term" value="C:plasma membrane"/>
    <property type="evidence" value="ECO:0007669"/>
    <property type="project" value="TreeGrafter"/>
</dbReference>
<evidence type="ECO:0000313" key="13">
    <source>
        <dbReference type="Proteomes" id="UP000678393"/>
    </source>
</evidence>
<dbReference type="Proteomes" id="UP000678393">
    <property type="component" value="Unassembled WGS sequence"/>
</dbReference>
<evidence type="ECO:0000256" key="10">
    <source>
        <dbReference type="ARBA" id="ARBA00023303"/>
    </source>
</evidence>
<dbReference type="InterPro" id="IPR001873">
    <property type="entry name" value="ENaC"/>
</dbReference>
<reference evidence="12" key="1">
    <citation type="submission" date="2021-04" db="EMBL/GenBank/DDBJ databases">
        <authorList>
            <consortium name="Molecular Ecology Group"/>
        </authorList>
    </citation>
    <scope>NUCLEOTIDE SEQUENCE</scope>
</reference>
<evidence type="ECO:0000256" key="4">
    <source>
        <dbReference type="ARBA" id="ARBA00022692"/>
    </source>
</evidence>
<dbReference type="AlphaFoldDB" id="A0A8S4A3G8"/>
<keyword evidence="7 11" id="KW-0406">Ion transport</keyword>
<proteinExistence type="inferred from homology"/>
<dbReference type="PANTHER" id="PTHR11690">
    <property type="entry name" value="AMILORIDE-SENSITIVE SODIUM CHANNEL-RELATED"/>
    <property type="match status" value="1"/>
</dbReference>
<keyword evidence="10 11" id="KW-0407">Ion channel</keyword>
<dbReference type="EMBL" id="CAJHNH020008532">
    <property type="protein sequence ID" value="CAG5136423.1"/>
    <property type="molecule type" value="Genomic_DNA"/>
</dbReference>
<evidence type="ECO:0000256" key="6">
    <source>
        <dbReference type="ARBA" id="ARBA00023053"/>
    </source>
</evidence>
<keyword evidence="13" id="KW-1185">Reference proteome</keyword>
<keyword evidence="4 11" id="KW-0812">Transmembrane</keyword>
<organism evidence="12 13">
    <name type="scientific">Candidula unifasciata</name>
    <dbReference type="NCBI Taxonomy" id="100452"/>
    <lineage>
        <taxon>Eukaryota</taxon>
        <taxon>Metazoa</taxon>
        <taxon>Spiralia</taxon>
        <taxon>Lophotrochozoa</taxon>
        <taxon>Mollusca</taxon>
        <taxon>Gastropoda</taxon>
        <taxon>Heterobranchia</taxon>
        <taxon>Euthyneura</taxon>
        <taxon>Panpulmonata</taxon>
        <taxon>Eupulmonata</taxon>
        <taxon>Stylommatophora</taxon>
        <taxon>Helicina</taxon>
        <taxon>Helicoidea</taxon>
        <taxon>Geomitridae</taxon>
        <taxon>Candidula</taxon>
    </lineage>
</organism>
<keyword evidence="3 11" id="KW-0894">Sodium channel</keyword>
<evidence type="ECO:0000256" key="8">
    <source>
        <dbReference type="ARBA" id="ARBA00023136"/>
    </source>
</evidence>
<evidence type="ECO:0000256" key="5">
    <source>
        <dbReference type="ARBA" id="ARBA00022989"/>
    </source>
</evidence>
<protein>
    <submittedName>
        <fullName evidence="12">Uncharacterized protein</fullName>
    </submittedName>
</protein>
<evidence type="ECO:0000256" key="1">
    <source>
        <dbReference type="ARBA" id="ARBA00004141"/>
    </source>
</evidence>
<accession>A0A8S4A3G8</accession>
<evidence type="ECO:0000256" key="7">
    <source>
        <dbReference type="ARBA" id="ARBA00023065"/>
    </source>
</evidence>
<dbReference type="Gene3D" id="2.60.470.10">
    <property type="entry name" value="Acid-sensing ion channels like domains"/>
    <property type="match status" value="1"/>
</dbReference>
<sequence length="383" mass="43857">MTGALLYTVAMLLIEYYQYNTVTTTDVKITEWATFPSVTLCNTCPFKNVDARSDTAIFKLAASVSDLKSSAFQVNNSDPEMEALMATDILDLQYKYVYTAEDLFLRAQYERKDINISDAFEVIETSMGRCFTFNGPEYIFKNGPRVATQDGRESGLRVYARLNQDKYFIFRDLTAGIRYTFQPAPYRSYGDDYCEVTETKDLRHKMVNASFYSYNSCLEQCLSYRASLNCSCYTHLFLKPESCDCPRPCSFTLFDTTMSASQMPSSVSAEYLREVANATSTPDLREDYLEIRVFLETMMFKHEKHDPHFSWRTDGFLCGSKPDHASRTAGSHCPVRIRLYPQATENGPGFFHFSSQTDEILTLMVDTDHFIHSTSIHQMSISY</sequence>
<keyword evidence="8" id="KW-0472">Membrane</keyword>
<keyword evidence="2 11" id="KW-0813">Transport</keyword>
<dbReference type="Pfam" id="PF00858">
    <property type="entry name" value="ASC"/>
    <property type="match status" value="2"/>
</dbReference>
<evidence type="ECO:0000256" key="2">
    <source>
        <dbReference type="ARBA" id="ARBA00022448"/>
    </source>
</evidence>
<keyword evidence="9 11" id="KW-0739">Sodium transport</keyword>
<name>A0A8S4A3G8_9EUPU</name>
<comment type="subcellular location">
    <subcellularLocation>
        <location evidence="1">Membrane</location>
        <topology evidence="1">Multi-pass membrane protein</topology>
    </subcellularLocation>
</comment>
<evidence type="ECO:0000256" key="9">
    <source>
        <dbReference type="ARBA" id="ARBA00023201"/>
    </source>
</evidence>
<dbReference type="OrthoDB" id="6158258at2759"/>
<dbReference type="PRINTS" id="PR01078">
    <property type="entry name" value="AMINACHANNEL"/>
</dbReference>
<keyword evidence="5" id="KW-1133">Transmembrane helix</keyword>
<evidence type="ECO:0000256" key="3">
    <source>
        <dbReference type="ARBA" id="ARBA00022461"/>
    </source>
</evidence>
<comment type="caution">
    <text evidence="12">The sequence shown here is derived from an EMBL/GenBank/DDBJ whole genome shotgun (WGS) entry which is preliminary data.</text>
</comment>
<dbReference type="GO" id="GO:0015280">
    <property type="term" value="F:ligand-gated sodium channel activity"/>
    <property type="evidence" value="ECO:0007669"/>
    <property type="project" value="TreeGrafter"/>
</dbReference>
<gene>
    <name evidence="12" type="ORF">CUNI_LOCUS21981</name>
</gene>